<organism evidence="1 2">
    <name type="scientific">Ceratopteris richardii</name>
    <name type="common">Triangle waterfern</name>
    <dbReference type="NCBI Taxonomy" id="49495"/>
    <lineage>
        <taxon>Eukaryota</taxon>
        <taxon>Viridiplantae</taxon>
        <taxon>Streptophyta</taxon>
        <taxon>Embryophyta</taxon>
        <taxon>Tracheophyta</taxon>
        <taxon>Polypodiopsida</taxon>
        <taxon>Polypodiidae</taxon>
        <taxon>Polypodiales</taxon>
        <taxon>Pteridineae</taxon>
        <taxon>Pteridaceae</taxon>
        <taxon>Parkerioideae</taxon>
        <taxon>Ceratopteris</taxon>
    </lineage>
</organism>
<name>A0A8T2Q5F3_CERRI</name>
<gene>
    <name evidence="1" type="ORF">KP509_38G061600</name>
</gene>
<accession>A0A8T2Q5F3</accession>
<keyword evidence="2" id="KW-1185">Reference proteome</keyword>
<sequence>MHHCVYVSMKVELCSAFNTSYLGSITFFLGMHIIHGRLGGAFHSHQSNFAADLLQSYGFENVKTICTPRALKTKHFLYDTPSDPVSKVHCLIGRFHYLVSCPCFDLCFSINYLSRYMHNPSITHWYSLKRSVKYLQDTKLCDICYAHSVNHDPSLQLLAWLDSIWEGGDRYSKI</sequence>
<protein>
    <recommendedName>
        <fullName evidence="3">Retrovirus-related Pol polyprotein from transposon TNT 1-94</fullName>
    </recommendedName>
</protein>
<proteinExistence type="predicted"/>
<reference evidence="1" key="1">
    <citation type="submission" date="2021-08" db="EMBL/GenBank/DDBJ databases">
        <title>WGS assembly of Ceratopteris richardii.</title>
        <authorList>
            <person name="Marchant D.B."/>
            <person name="Chen G."/>
            <person name="Jenkins J."/>
            <person name="Shu S."/>
            <person name="Leebens-Mack J."/>
            <person name="Grimwood J."/>
            <person name="Schmutz J."/>
            <person name="Soltis P."/>
            <person name="Soltis D."/>
            <person name="Chen Z.-H."/>
        </authorList>
    </citation>
    <scope>NUCLEOTIDE SEQUENCE</scope>
    <source>
        <strain evidence="1">Whitten #5841</strain>
        <tissue evidence="1">Leaf</tissue>
    </source>
</reference>
<dbReference type="Proteomes" id="UP000825935">
    <property type="component" value="Chromosome 38"/>
</dbReference>
<dbReference type="PANTHER" id="PTHR11439:SF483">
    <property type="entry name" value="PEPTIDE SYNTHASE GLIP-LIKE, PUTATIVE (AFU_ORTHOLOGUE AFUA_3G12920)-RELATED"/>
    <property type="match status" value="1"/>
</dbReference>
<comment type="caution">
    <text evidence="1">The sequence shown here is derived from an EMBL/GenBank/DDBJ whole genome shotgun (WGS) entry which is preliminary data.</text>
</comment>
<evidence type="ECO:0000313" key="2">
    <source>
        <dbReference type="Proteomes" id="UP000825935"/>
    </source>
</evidence>
<evidence type="ECO:0000313" key="1">
    <source>
        <dbReference type="EMBL" id="KAH7278878.1"/>
    </source>
</evidence>
<evidence type="ECO:0008006" key="3">
    <source>
        <dbReference type="Google" id="ProtNLM"/>
    </source>
</evidence>
<dbReference type="OrthoDB" id="414945at2759"/>
<dbReference type="EMBL" id="CM035443">
    <property type="protein sequence ID" value="KAH7278878.1"/>
    <property type="molecule type" value="Genomic_DNA"/>
</dbReference>
<dbReference type="PANTHER" id="PTHR11439">
    <property type="entry name" value="GAG-POL-RELATED RETROTRANSPOSON"/>
    <property type="match status" value="1"/>
</dbReference>
<dbReference type="AlphaFoldDB" id="A0A8T2Q5F3"/>